<gene>
    <name evidence="2" type="primary">pilM</name>
    <name evidence="2" type="ORF">NVS47_14730</name>
</gene>
<dbReference type="RefSeq" id="WP_257914028.1">
    <property type="nucleotide sequence ID" value="NZ_JANPWE010000011.1"/>
</dbReference>
<dbReference type="SUPFAM" id="SSF53067">
    <property type="entry name" value="Actin-like ATPase domain"/>
    <property type="match status" value="2"/>
</dbReference>
<dbReference type="Pfam" id="PF11104">
    <property type="entry name" value="PilM_2"/>
    <property type="match status" value="1"/>
</dbReference>
<dbReference type="EMBL" id="JANPWE010000011">
    <property type="protein sequence ID" value="MCR6546751.1"/>
    <property type="molecule type" value="Genomic_DNA"/>
</dbReference>
<dbReference type="NCBIfam" id="TIGR01175">
    <property type="entry name" value="pilM"/>
    <property type="match status" value="1"/>
</dbReference>
<proteinExistence type="predicted"/>
<dbReference type="PANTHER" id="PTHR32432">
    <property type="entry name" value="CELL DIVISION PROTEIN FTSA-RELATED"/>
    <property type="match status" value="1"/>
</dbReference>
<dbReference type="PANTHER" id="PTHR32432:SF3">
    <property type="entry name" value="ETHANOLAMINE UTILIZATION PROTEIN EUTJ"/>
    <property type="match status" value="1"/>
</dbReference>
<evidence type="ECO:0000313" key="3">
    <source>
        <dbReference type="Proteomes" id="UP001524944"/>
    </source>
</evidence>
<dbReference type="PIRSF" id="PIRSF019169">
    <property type="entry name" value="PilM"/>
    <property type="match status" value="1"/>
</dbReference>
<accession>A0ABT1Y8E0</accession>
<dbReference type="InterPro" id="IPR043129">
    <property type="entry name" value="ATPase_NBD"/>
</dbReference>
<name>A0ABT1Y8E0_9FIRM</name>
<organism evidence="2 3">
    <name type="scientific">Dehalobacterium formicoaceticum</name>
    <dbReference type="NCBI Taxonomy" id="51515"/>
    <lineage>
        <taxon>Bacteria</taxon>
        <taxon>Bacillati</taxon>
        <taxon>Bacillota</taxon>
        <taxon>Clostridia</taxon>
        <taxon>Eubacteriales</taxon>
        <taxon>Peptococcaceae</taxon>
        <taxon>Dehalobacterium</taxon>
    </lineage>
</organism>
<evidence type="ECO:0000259" key="1">
    <source>
        <dbReference type="SMART" id="SM00842"/>
    </source>
</evidence>
<evidence type="ECO:0000313" key="2">
    <source>
        <dbReference type="EMBL" id="MCR6546751.1"/>
    </source>
</evidence>
<dbReference type="CDD" id="cd24049">
    <property type="entry name" value="ASKHA_NBD_PilM"/>
    <property type="match status" value="1"/>
</dbReference>
<dbReference type="SMART" id="SM00842">
    <property type="entry name" value="FtsA"/>
    <property type="match status" value="1"/>
</dbReference>
<dbReference type="InterPro" id="IPR003494">
    <property type="entry name" value="SHS2_FtsA"/>
</dbReference>
<dbReference type="InterPro" id="IPR005883">
    <property type="entry name" value="PilM"/>
</dbReference>
<keyword evidence="3" id="KW-1185">Reference proteome</keyword>
<feature type="domain" description="SHS2" evidence="1">
    <location>
        <begin position="19"/>
        <end position="186"/>
    </location>
</feature>
<dbReference type="InterPro" id="IPR050696">
    <property type="entry name" value="FtsA/MreB"/>
</dbReference>
<dbReference type="Gene3D" id="3.30.420.40">
    <property type="match status" value="2"/>
</dbReference>
<sequence length="373" mass="41645">MLNKITTQFQKRILKKENFLGIDIGTRDIKMVEMAAKSQTQITRMGRIPTPDGAVDDGAIVQVEQVADALRSMVAQSGTKTRRAVTIISGKNVIIRYIKLPRMSEKEVASTLKWDADKYIPLSSGTDLIIEHLVLGDTMEEGAPLMNVLLVAVPRRLVYLIHETFTKADLTLMAVEIEPLSLWRSIGSNVVIRTGAVVNRMDTFIGLDVGAKASNLVVFQGEELKFSRNITIGGDDLTKKVVNSLGLEFNAAQLIKERDGRLFKEEEENLSPEKENLYHVLRESVPPLIAEIRRSMEFYRSQYKQSDPQAMIITGGGSKLKGMVDFFQQEMELRVIPGLQNFTIQEDAELKGHEMNQVDPAFAVAIGLALREV</sequence>
<comment type="caution">
    <text evidence="2">The sequence shown here is derived from an EMBL/GenBank/DDBJ whole genome shotgun (WGS) entry which is preliminary data.</text>
</comment>
<dbReference type="Proteomes" id="UP001524944">
    <property type="component" value="Unassembled WGS sequence"/>
</dbReference>
<protein>
    <submittedName>
        <fullName evidence="2">Type IV pilus assembly protein PilM</fullName>
    </submittedName>
</protein>
<dbReference type="Gene3D" id="3.30.1490.300">
    <property type="match status" value="1"/>
</dbReference>
<reference evidence="2 3" key="1">
    <citation type="submission" date="2022-08" db="EMBL/GenBank/DDBJ databases">
        <title>Proteogenomics of the novel Dehalobacterium formicoaceticum strain EZ94 highlights a key role of methyltransferases during anaerobic dichloromethane degradation.</title>
        <authorList>
            <person name="Wasmund K."/>
        </authorList>
    </citation>
    <scope>NUCLEOTIDE SEQUENCE [LARGE SCALE GENOMIC DNA]</scope>
    <source>
        <strain evidence="2 3">EZ94</strain>
    </source>
</reference>